<dbReference type="PANTHER" id="PTHR33048">
    <property type="entry name" value="PTH11-LIKE INTEGRAL MEMBRANE PROTEIN (AFU_ORTHOLOGUE AFUA_5G11245)"/>
    <property type="match status" value="1"/>
</dbReference>
<dbReference type="EMBL" id="ONZQ02000015">
    <property type="protein sequence ID" value="SPO06449.1"/>
    <property type="molecule type" value="Genomic_DNA"/>
</dbReference>
<gene>
    <name evidence="8" type="ORF">DNG_09139</name>
</gene>
<feature type="transmembrane region" description="Helical" evidence="6">
    <location>
        <begin position="250"/>
        <end position="274"/>
    </location>
</feature>
<feature type="transmembrane region" description="Helical" evidence="6">
    <location>
        <begin position="56"/>
        <end position="76"/>
    </location>
</feature>
<name>A0AAE8SZ31_9PEZI</name>
<comment type="similarity">
    <text evidence="5">Belongs to the SAT4 family.</text>
</comment>
<dbReference type="Proteomes" id="UP001187682">
    <property type="component" value="Unassembled WGS sequence"/>
</dbReference>
<evidence type="ECO:0000259" key="7">
    <source>
        <dbReference type="Pfam" id="PF20684"/>
    </source>
</evidence>
<keyword evidence="3 6" id="KW-1133">Transmembrane helix</keyword>
<comment type="subcellular location">
    <subcellularLocation>
        <location evidence="1">Membrane</location>
        <topology evidence="1">Multi-pass membrane protein</topology>
    </subcellularLocation>
</comment>
<feature type="transmembrane region" description="Helical" evidence="6">
    <location>
        <begin position="133"/>
        <end position="154"/>
    </location>
</feature>
<dbReference type="InterPro" id="IPR052337">
    <property type="entry name" value="SAT4-like"/>
</dbReference>
<accession>A0AAE8SZ31</accession>
<keyword evidence="2 6" id="KW-0812">Transmembrane</keyword>
<reference evidence="8" key="1">
    <citation type="submission" date="2018-03" db="EMBL/GenBank/DDBJ databases">
        <authorList>
            <person name="Guldener U."/>
        </authorList>
    </citation>
    <scope>NUCLEOTIDE SEQUENCE</scope>
</reference>
<dbReference type="PANTHER" id="PTHR33048:SF42">
    <property type="entry name" value="INTEGRAL MEMBRANE PROTEIN"/>
    <property type="match status" value="1"/>
</dbReference>
<proteinExistence type="inferred from homology"/>
<feature type="transmembrane region" description="Helical" evidence="6">
    <location>
        <begin position="216"/>
        <end position="238"/>
    </location>
</feature>
<evidence type="ECO:0000256" key="1">
    <source>
        <dbReference type="ARBA" id="ARBA00004141"/>
    </source>
</evidence>
<evidence type="ECO:0000313" key="8">
    <source>
        <dbReference type="EMBL" id="SPO06449.1"/>
    </source>
</evidence>
<evidence type="ECO:0000256" key="2">
    <source>
        <dbReference type="ARBA" id="ARBA00022692"/>
    </source>
</evidence>
<evidence type="ECO:0000256" key="6">
    <source>
        <dbReference type="SAM" id="Phobius"/>
    </source>
</evidence>
<keyword evidence="4 6" id="KW-0472">Membrane</keyword>
<feature type="domain" description="Rhodopsin" evidence="7">
    <location>
        <begin position="40"/>
        <end position="275"/>
    </location>
</feature>
<organism evidence="8 9">
    <name type="scientific">Cephalotrichum gorgonifer</name>
    <dbReference type="NCBI Taxonomy" id="2041049"/>
    <lineage>
        <taxon>Eukaryota</taxon>
        <taxon>Fungi</taxon>
        <taxon>Dikarya</taxon>
        <taxon>Ascomycota</taxon>
        <taxon>Pezizomycotina</taxon>
        <taxon>Sordariomycetes</taxon>
        <taxon>Hypocreomycetidae</taxon>
        <taxon>Microascales</taxon>
        <taxon>Microascaceae</taxon>
        <taxon>Cephalotrichum</taxon>
    </lineage>
</organism>
<evidence type="ECO:0000256" key="4">
    <source>
        <dbReference type="ARBA" id="ARBA00023136"/>
    </source>
</evidence>
<protein>
    <recommendedName>
        <fullName evidence="7">Rhodopsin domain-containing protein</fullName>
    </recommendedName>
</protein>
<dbReference type="InterPro" id="IPR049326">
    <property type="entry name" value="Rhodopsin_dom_fungi"/>
</dbReference>
<sequence>MAVHKLWPRTPENPEFPSLGPHLNRVIWALAGLAALFLALRIYCKLWRGRKLWWDDYALIASWVALASSTSLQSVGVTYGLGMHSVDLGEESISNMSLYSMCAGFASILAATWSKSSFAISLLRITNGRTRVFVWFILISVNLIMAANGTIQWVQCWPVSKRWHWEIEGSCWPGDVVQKYNAFVAAYSGSMDIVLALLPWKIIWFGTINKKEKLGALLAMSLGIFAGVVSFLKIRTLYVIGDDTQTTVDLFIFGTAEPATAIMAASMPVLRLLFDQNKPQPARFVELSDKGRLAKASPRAKSAGYEGTLLVWNPDDVNDATYVVGPPGRVECRV</sequence>
<comment type="caution">
    <text evidence="8">The sequence shown here is derived from an EMBL/GenBank/DDBJ whole genome shotgun (WGS) entry which is preliminary data.</text>
</comment>
<dbReference type="GO" id="GO:0016020">
    <property type="term" value="C:membrane"/>
    <property type="evidence" value="ECO:0007669"/>
    <property type="project" value="UniProtKB-SubCell"/>
</dbReference>
<dbReference type="AlphaFoldDB" id="A0AAE8SZ31"/>
<evidence type="ECO:0000256" key="3">
    <source>
        <dbReference type="ARBA" id="ARBA00022989"/>
    </source>
</evidence>
<feature type="transmembrane region" description="Helical" evidence="6">
    <location>
        <begin position="182"/>
        <end position="204"/>
    </location>
</feature>
<keyword evidence="9" id="KW-1185">Reference proteome</keyword>
<feature type="transmembrane region" description="Helical" evidence="6">
    <location>
        <begin position="26"/>
        <end position="44"/>
    </location>
</feature>
<evidence type="ECO:0000313" key="9">
    <source>
        <dbReference type="Proteomes" id="UP001187682"/>
    </source>
</evidence>
<evidence type="ECO:0000256" key="5">
    <source>
        <dbReference type="ARBA" id="ARBA00038359"/>
    </source>
</evidence>
<dbReference type="Pfam" id="PF20684">
    <property type="entry name" value="Fung_rhodopsin"/>
    <property type="match status" value="1"/>
</dbReference>